<dbReference type="Gene3D" id="1.10.357.110">
    <property type="entry name" value="Vacuolar protein sorting-associated protein 53, C-terminus"/>
    <property type="match status" value="1"/>
</dbReference>
<dbReference type="EMBL" id="QPFP01000209">
    <property type="protein sequence ID" value="TEB19069.1"/>
    <property type="molecule type" value="Genomic_DNA"/>
</dbReference>
<evidence type="ECO:0000313" key="11">
    <source>
        <dbReference type="EMBL" id="TEB19069.1"/>
    </source>
</evidence>
<dbReference type="GO" id="GO:0042147">
    <property type="term" value="P:retrograde transport, endosome to Golgi"/>
    <property type="evidence" value="ECO:0007669"/>
    <property type="project" value="InterPro"/>
</dbReference>
<feature type="coiled-coil region" evidence="7">
    <location>
        <begin position="55"/>
        <end position="85"/>
    </location>
</feature>
<evidence type="ECO:0008006" key="13">
    <source>
        <dbReference type="Google" id="ProtNLM"/>
    </source>
</evidence>
<dbReference type="GO" id="GO:0005829">
    <property type="term" value="C:cytosol"/>
    <property type="evidence" value="ECO:0007669"/>
    <property type="project" value="GOC"/>
</dbReference>
<evidence type="ECO:0000259" key="10">
    <source>
        <dbReference type="Pfam" id="PF16854"/>
    </source>
</evidence>
<dbReference type="InterPro" id="IPR038260">
    <property type="entry name" value="Vps53_C_sf"/>
</dbReference>
<comment type="subcellular location">
    <subcellularLocation>
        <location evidence="2">Endosome membrane</location>
        <topology evidence="2">Peripheral membrane protein</topology>
    </subcellularLocation>
    <subcellularLocation>
        <location evidence="1">Golgi apparatus</location>
        <location evidence="1">trans-Golgi network membrane</location>
        <topology evidence="1">Peripheral membrane protein</topology>
    </subcellularLocation>
</comment>
<keyword evidence="7" id="KW-0175">Coiled coil</keyword>
<keyword evidence="5" id="KW-0333">Golgi apparatus</keyword>
<dbReference type="PANTHER" id="PTHR12820">
    <property type="entry name" value="VACUOLAR SORTING PROTEIN 53"/>
    <property type="match status" value="1"/>
</dbReference>
<proteinExistence type="inferred from homology"/>
<dbReference type="GO" id="GO:0010008">
    <property type="term" value="C:endosome membrane"/>
    <property type="evidence" value="ECO:0007669"/>
    <property type="project" value="UniProtKB-SubCell"/>
</dbReference>
<evidence type="ECO:0000256" key="1">
    <source>
        <dbReference type="ARBA" id="ARBA00004150"/>
    </source>
</evidence>
<keyword evidence="4" id="KW-0967">Endosome</keyword>
<feature type="domain" description="Vps53 N-terminal" evidence="9">
    <location>
        <begin position="38"/>
        <end position="142"/>
    </location>
</feature>
<gene>
    <name evidence="11" type="ORF">FA13DRAFT_1767283</name>
</gene>
<keyword evidence="12" id="KW-1185">Reference proteome</keyword>
<dbReference type="InterPro" id="IPR039766">
    <property type="entry name" value="Vps53"/>
</dbReference>
<feature type="domain" description="Vps53 C-terminal" evidence="10">
    <location>
        <begin position="572"/>
        <end position="632"/>
    </location>
</feature>
<protein>
    <recommendedName>
        <fullName evidence="13">Vps53 N-terminal domain-containing protein</fullName>
    </recommendedName>
</protein>
<name>A0A4Y7SBL5_COPMI</name>
<dbReference type="GO" id="GO:0000938">
    <property type="term" value="C:GARP complex"/>
    <property type="evidence" value="ECO:0007669"/>
    <property type="project" value="InterPro"/>
</dbReference>
<dbReference type="InterPro" id="IPR031745">
    <property type="entry name" value="Vps53_C"/>
</dbReference>
<dbReference type="Proteomes" id="UP000298030">
    <property type="component" value="Unassembled WGS sequence"/>
</dbReference>
<feature type="region of interest" description="Disordered" evidence="8">
    <location>
        <begin position="338"/>
        <end position="368"/>
    </location>
</feature>
<dbReference type="InterPro" id="IPR007234">
    <property type="entry name" value="Vps53_N"/>
</dbReference>
<keyword evidence="6" id="KW-0472">Membrane</keyword>
<organism evidence="11 12">
    <name type="scientific">Coprinellus micaceus</name>
    <name type="common">Glistening ink-cap mushroom</name>
    <name type="synonym">Coprinus micaceus</name>
    <dbReference type="NCBI Taxonomy" id="71717"/>
    <lineage>
        <taxon>Eukaryota</taxon>
        <taxon>Fungi</taxon>
        <taxon>Dikarya</taxon>
        <taxon>Basidiomycota</taxon>
        <taxon>Agaricomycotina</taxon>
        <taxon>Agaricomycetes</taxon>
        <taxon>Agaricomycetidae</taxon>
        <taxon>Agaricales</taxon>
        <taxon>Agaricineae</taxon>
        <taxon>Psathyrellaceae</taxon>
        <taxon>Coprinellus</taxon>
    </lineage>
</organism>
<evidence type="ECO:0000313" key="12">
    <source>
        <dbReference type="Proteomes" id="UP000298030"/>
    </source>
</evidence>
<sequence length="721" mass="80873">MERQTYDSVSPETVLAIQRILEAQPNTKEDPFDGLAEEFNAVDVLNSFFPDEASLERLQDVQTQLADTQQQLQEEIDSLQAELKRNQDPERMSIIQEMISDLLGQMSRIREKATESEAVVLDLVKRNLIHSTTTIKRLQMLGADRNTGSECIYTGVPRIARLWKLRNQLEEDFDSFFIQDTNNQIKPASRLGVEVRNHIVDRFVALEMKEYRRIFRTNDEAGQLDKPFATIRLVFPSEWKVGWHLLAKFAEITRDHVTTLLTKIGPSLTVKSLLENIQITLEFEANMSRKWATDTTHSQPGKSITSVFEPHMNIFIDAQDKSVSFTPSPALTDMLAPHRNGQALRSAPARTSTDQEEEDNNEPSPLAVLPSPVCDLSTGQPLYDLANLHKKWLRIYANEVLTMGSKRSTETRLDIELLKQTCIIINTADYCQNTATELEEKIKQKINPEYKEKISFQNERDVFISAISSAIAVQLRELEVVCDPPFITLARTSWSTISQVSGPSAYTGDLLMKPLIEQKKYLRNFFDKACSLILVKFTNSVVRSRPLKEIGAEQPRYLLTPVAAYLAKMPGDDTTTNTYTRALNKTTSRLDALLKVIVTPEDPPEGFILNYTLVIGDASMGNFQKILDLKGTPKSVQNNLLDSFLSITSTKTDLESTSFLSSLDMDPPATASHVAGGGDSSSIFAGLTAPPQRKAGDGKQVLSDIRRFMSFGLRKDSTAPP</sequence>
<reference evidence="11 12" key="1">
    <citation type="journal article" date="2019" name="Nat. Ecol. Evol.">
        <title>Megaphylogeny resolves global patterns of mushroom evolution.</title>
        <authorList>
            <person name="Varga T."/>
            <person name="Krizsan K."/>
            <person name="Foldi C."/>
            <person name="Dima B."/>
            <person name="Sanchez-Garcia M."/>
            <person name="Sanchez-Ramirez S."/>
            <person name="Szollosi G.J."/>
            <person name="Szarkandi J.G."/>
            <person name="Papp V."/>
            <person name="Albert L."/>
            <person name="Andreopoulos W."/>
            <person name="Angelini C."/>
            <person name="Antonin V."/>
            <person name="Barry K.W."/>
            <person name="Bougher N.L."/>
            <person name="Buchanan P."/>
            <person name="Buyck B."/>
            <person name="Bense V."/>
            <person name="Catcheside P."/>
            <person name="Chovatia M."/>
            <person name="Cooper J."/>
            <person name="Damon W."/>
            <person name="Desjardin D."/>
            <person name="Finy P."/>
            <person name="Geml J."/>
            <person name="Haridas S."/>
            <person name="Hughes K."/>
            <person name="Justo A."/>
            <person name="Karasinski D."/>
            <person name="Kautmanova I."/>
            <person name="Kiss B."/>
            <person name="Kocsube S."/>
            <person name="Kotiranta H."/>
            <person name="LaButti K.M."/>
            <person name="Lechner B.E."/>
            <person name="Liimatainen K."/>
            <person name="Lipzen A."/>
            <person name="Lukacs Z."/>
            <person name="Mihaltcheva S."/>
            <person name="Morgado L.N."/>
            <person name="Niskanen T."/>
            <person name="Noordeloos M.E."/>
            <person name="Ohm R.A."/>
            <person name="Ortiz-Santana B."/>
            <person name="Ovrebo C."/>
            <person name="Racz N."/>
            <person name="Riley R."/>
            <person name="Savchenko A."/>
            <person name="Shiryaev A."/>
            <person name="Soop K."/>
            <person name="Spirin V."/>
            <person name="Szebenyi C."/>
            <person name="Tomsovsky M."/>
            <person name="Tulloss R.E."/>
            <person name="Uehling J."/>
            <person name="Grigoriev I.V."/>
            <person name="Vagvolgyi C."/>
            <person name="Papp T."/>
            <person name="Martin F.M."/>
            <person name="Miettinen O."/>
            <person name="Hibbett D.S."/>
            <person name="Nagy L.G."/>
        </authorList>
    </citation>
    <scope>NUCLEOTIDE SEQUENCE [LARGE SCALE GENOMIC DNA]</scope>
    <source>
        <strain evidence="11 12">FP101781</strain>
    </source>
</reference>
<dbReference type="STRING" id="71717.A0A4Y7SBL5"/>
<dbReference type="OrthoDB" id="10261632at2759"/>
<evidence type="ECO:0000256" key="7">
    <source>
        <dbReference type="SAM" id="Coils"/>
    </source>
</evidence>
<dbReference type="Pfam" id="PF16854">
    <property type="entry name" value="VPS53_C"/>
    <property type="match status" value="1"/>
</dbReference>
<evidence type="ECO:0000256" key="8">
    <source>
        <dbReference type="SAM" id="MobiDB-lite"/>
    </source>
</evidence>
<evidence type="ECO:0000259" key="9">
    <source>
        <dbReference type="Pfam" id="PF04100"/>
    </source>
</evidence>
<dbReference type="PANTHER" id="PTHR12820:SF0">
    <property type="entry name" value="VACUOLAR PROTEIN SORTING-ASSOCIATED PROTEIN 53 HOMOLOG"/>
    <property type="match status" value="1"/>
</dbReference>
<comment type="similarity">
    <text evidence="3">Belongs to the VPS53 family.</text>
</comment>
<evidence type="ECO:0000256" key="4">
    <source>
        <dbReference type="ARBA" id="ARBA00022753"/>
    </source>
</evidence>
<evidence type="ECO:0000256" key="6">
    <source>
        <dbReference type="ARBA" id="ARBA00023136"/>
    </source>
</evidence>
<evidence type="ECO:0000256" key="5">
    <source>
        <dbReference type="ARBA" id="ARBA00023034"/>
    </source>
</evidence>
<evidence type="ECO:0000256" key="3">
    <source>
        <dbReference type="ARBA" id="ARBA00008628"/>
    </source>
</evidence>
<comment type="caution">
    <text evidence="11">The sequence shown here is derived from an EMBL/GenBank/DDBJ whole genome shotgun (WGS) entry which is preliminary data.</text>
</comment>
<evidence type="ECO:0000256" key="2">
    <source>
        <dbReference type="ARBA" id="ARBA00004481"/>
    </source>
</evidence>
<accession>A0A4Y7SBL5</accession>
<feature type="domain" description="Vps53 N-terminal" evidence="9">
    <location>
        <begin position="180"/>
        <end position="323"/>
    </location>
</feature>
<dbReference type="AlphaFoldDB" id="A0A4Y7SBL5"/>
<dbReference type="Pfam" id="PF04100">
    <property type="entry name" value="Vps53_N"/>
    <property type="match status" value="2"/>
</dbReference>